<dbReference type="Proteomes" id="UP001138500">
    <property type="component" value="Unassembled WGS sequence"/>
</dbReference>
<dbReference type="AlphaFoldDB" id="A0A9W7W7E5"/>
<feature type="region of interest" description="Disordered" evidence="1">
    <location>
        <begin position="30"/>
        <end position="62"/>
    </location>
</feature>
<evidence type="ECO:0000313" key="3">
    <source>
        <dbReference type="Proteomes" id="UP001138500"/>
    </source>
</evidence>
<feature type="region of interest" description="Disordered" evidence="1">
    <location>
        <begin position="159"/>
        <end position="196"/>
    </location>
</feature>
<dbReference type="OrthoDB" id="10372493at2759"/>
<proteinExistence type="predicted"/>
<accession>A0A9W7W7E5</accession>
<sequence length="196" mass="21745">MQSYSHHPYQQYYHQQHLSELYQHQPVYATPSSMDTLGDEPRRKKHKHEHSPEPPSSEAEQVTTIEDPLYLRQQIIDNSIALMHVLCPAAYGPHNQCHWTLVLLLRARNPDIWRAGIAADGLLVIEGPDGGVKAEALNLLFEAISAKLAKSVKRSWLRQGNSAAGDGDGGAEAETGLEEDGSTGARFASERREASR</sequence>
<name>A0A9W7W7E5_9PEZI</name>
<protein>
    <submittedName>
        <fullName evidence="2">Uncharacterized protein</fullName>
    </submittedName>
</protein>
<gene>
    <name evidence="2" type="ORF">Tdes44962_MAKER06560</name>
</gene>
<evidence type="ECO:0000256" key="1">
    <source>
        <dbReference type="SAM" id="MobiDB-lite"/>
    </source>
</evidence>
<evidence type="ECO:0000313" key="2">
    <source>
        <dbReference type="EMBL" id="KAH9845526.1"/>
    </source>
</evidence>
<feature type="compositionally biased region" description="Acidic residues" evidence="1">
    <location>
        <begin position="169"/>
        <end position="181"/>
    </location>
</feature>
<keyword evidence="3" id="KW-1185">Reference proteome</keyword>
<reference evidence="2 3" key="1">
    <citation type="journal article" date="2018" name="IMA Fungus">
        <title>IMA Genome-F 10: Nine draft genome sequences of Claviceps purpurea s.lat., including C. arundinis, C. humidiphila, and C. cf. spartinae, pseudomolecules for the pitch canker pathogen Fusarium circinatum, draft genome of Davidsoniella eucalypti, Grosmannia galeiformis, Quambalaria eucalypti, and Teratosphaeria destructans.</title>
        <authorList>
            <person name="Wingfield B.D."/>
            <person name="Liu M."/>
            <person name="Nguyen H.D."/>
            <person name="Lane F.A."/>
            <person name="Morgan S.W."/>
            <person name="De Vos L."/>
            <person name="Wilken P.M."/>
            <person name="Duong T.A."/>
            <person name="Aylward J."/>
            <person name="Coetzee M.P."/>
            <person name="Dadej K."/>
            <person name="De Beer Z.W."/>
            <person name="Findlay W."/>
            <person name="Havenga M."/>
            <person name="Kolarik M."/>
            <person name="Menzies J.G."/>
            <person name="Naidoo K."/>
            <person name="Pochopski O."/>
            <person name="Shoukouhi P."/>
            <person name="Santana Q.C."/>
            <person name="Seifert K.A."/>
            <person name="Soal N."/>
            <person name="Steenkamp E.T."/>
            <person name="Tatham C.T."/>
            <person name="van der Nest M.A."/>
            <person name="Wingfield M.J."/>
        </authorList>
    </citation>
    <scope>NUCLEOTIDE SEQUENCE [LARGE SCALE GENOMIC DNA]</scope>
    <source>
        <strain evidence="2">CMW44962</strain>
    </source>
</reference>
<comment type="caution">
    <text evidence="2">The sequence shown here is derived from an EMBL/GenBank/DDBJ whole genome shotgun (WGS) entry which is preliminary data.</text>
</comment>
<organism evidence="2 3">
    <name type="scientific">Teratosphaeria destructans</name>
    <dbReference type="NCBI Taxonomy" id="418781"/>
    <lineage>
        <taxon>Eukaryota</taxon>
        <taxon>Fungi</taxon>
        <taxon>Dikarya</taxon>
        <taxon>Ascomycota</taxon>
        <taxon>Pezizomycotina</taxon>
        <taxon>Dothideomycetes</taxon>
        <taxon>Dothideomycetidae</taxon>
        <taxon>Mycosphaerellales</taxon>
        <taxon>Teratosphaeriaceae</taxon>
        <taxon>Teratosphaeria</taxon>
    </lineage>
</organism>
<dbReference type="EMBL" id="RIBY02000047">
    <property type="protein sequence ID" value="KAH9845526.1"/>
    <property type="molecule type" value="Genomic_DNA"/>
</dbReference>
<reference evidence="2 3" key="2">
    <citation type="journal article" date="2021" name="Curr. Genet.">
        <title>Genetic response to nitrogen starvation in the aggressive Eucalyptus foliar pathogen Teratosphaeria destructans.</title>
        <authorList>
            <person name="Havenga M."/>
            <person name="Wingfield B.D."/>
            <person name="Wingfield M.J."/>
            <person name="Dreyer L.L."/>
            <person name="Roets F."/>
            <person name="Aylward J."/>
        </authorList>
    </citation>
    <scope>NUCLEOTIDE SEQUENCE [LARGE SCALE GENOMIC DNA]</scope>
    <source>
        <strain evidence="2">CMW44962</strain>
    </source>
</reference>